<dbReference type="EMBL" id="JAXAVU010000016">
    <property type="protein sequence ID" value="MDX8148558.1"/>
    <property type="molecule type" value="Genomic_DNA"/>
</dbReference>
<accession>A0ABU4V9T6</accession>
<evidence type="ECO:0008006" key="3">
    <source>
        <dbReference type="Google" id="ProtNLM"/>
    </source>
</evidence>
<dbReference type="Proteomes" id="UP001285352">
    <property type="component" value="Unassembled WGS sequence"/>
</dbReference>
<evidence type="ECO:0000313" key="1">
    <source>
        <dbReference type="EMBL" id="MDX8148558.1"/>
    </source>
</evidence>
<evidence type="ECO:0000313" key="2">
    <source>
        <dbReference type="Proteomes" id="UP001285352"/>
    </source>
</evidence>
<proteinExistence type="predicted"/>
<keyword evidence="2" id="KW-1185">Reference proteome</keyword>
<name>A0ABU4V9T6_9PSEU</name>
<gene>
    <name evidence="1" type="ORF">SK854_41035</name>
</gene>
<protein>
    <recommendedName>
        <fullName evidence="3">Excreted virulence factor EspC, type VII ESX diderm</fullName>
    </recommendedName>
</protein>
<dbReference type="RefSeq" id="WP_319980546.1">
    <property type="nucleotide sequence ID" value="NZ_JAXAVU010000016.1"/>
</dbReference>
<comment type="caution">
    <text evidence="1">The sequence shown here is derived from an EMBL/GenBank/DDBJ whole genome shotgun (WGS) entry which is preliminary data.</text>
</comment>
<sequence>MAAFFLESPASLGKLADQLQRAGDDGAAGQRHVEKYANLTLPEEGVLLDTMASHEHAYALVRGAMEAISVRGGYVAKAITQTVDTYMREDEAARERLDKLFRGLDPSMSRPDFSRYEKALRGPAFSDVAEPSDHFKQPDRPADDGPLFKYDPSSDLFSPVAALRGVCVTVAGSDPFEAMVRWLSGDWVAYHRCVTVWKQVGAACEQIGANIGRAGAETDSVWRGNASDEAQQYLSELARSVSGFVPICAKLTEHYEAGVQAAQKFNEALASVAASLAEAAGLWLGATMSLRMSRGFQRGATIALIAYYATQILELVTEAMSLWGKAKDRAAGIVGLVHAVEFGRLRDVKPPRMLLSPGSPL</sequence>
<organism evidence="1 2">
    <name type="scientific">Lentzea sokolovensis</name>
    <dbReference type="NCBI Taxonomy" id="3095429"/>
    <lineage>
        <taxon>Bacteria</taxon>
        <taxon>Bacillati</taxon>
        <taxon>Actinomycetota</taxon>
        <taxon>Actinomycetes</taxon>
        <taxon>Pseudonocardiales</taxon>
        <taxon>Pseudonocardiaceae</taxon>
        <taxon>Lentzea</taxon>
    </lineage>
</organism>
<reference evidence="1 2" key="1">
    <citation type="submission" date="2023-11" db="EMBL/GenBank/DDBJ databases">
        <title>Lentzea sokolovensis, sp. nov., Lentzea kristufkii, sp. nov., and Lentzea miocenensis, sp. nov., rare actinobacteria from Sokolov Coal Basin, Miocene lacustrine sediment, Czech Republic.</title>
        <authorList>
            <person name="Lara A."/>
            <person name="Kotroba L."/>
            <person name="Nouioui I."/>
            <person name="Neumann-Schaal M."/>
            <person name="Mast Y."/>
            <person name="Chronakova A."/>
        </authorList>
    </citation>
    <scope>NUCLEOTIDE SEQUENCE [LARGE SCALE GENOMIC DNA]</scope>
    <source>
        <strain evidence="1 2">BCCO 10_0061</strain>
    </source>
</reference>